<accession>A0A9Q0UU51</accession>
<proteinExistence type="predicted"/>
<dbReference type="EMBL" id="JAPFFL010000003">
    <property type="protein sequence ID" value="KAJ6736101.1"/>
    <property type="molecule type" value="Genomic_DNA"/>
</dbReference>
<dbReference type="AlphaFoldDB" id="A0A9Q0UU51"/>
<feature type="compositionally biased region" description="Polar residues" evidence="1">
    <location>
        <begin position="145"/>
        <end position="154"/>
    </location>
</feature>
<evidence type="ECO:0000256" key="1">
    <source>
        <dbReference type="SAM" id="MobiDB-lite"/>
    </source>
</evidence>
<evidence type="ECO:0000313" key="3">
    <source>
        <dbReference type="Proteomes" id="UP001151529"/>
    </source>
</evidence>
<organism evidence="2 3">
    <name type="scientific">Salix viminalis</name>
    <name type="common">Common osier</name>
    <name type="synonym">Basket willow</name>
    <dbReference type="NCBI Taxonomy" id="40686"/>
    <lineage>
        <taxon>Eukaryota</taxon>
        <taxon>Viridiplantae</taxon>
        <taxon>Streptophyta</taxon>
        <taxon>Embryophyta</taxon>
        <taxon>Tracheophyta</taxon>
        <taxon>Spermatophyta</taxon>
        <taxon>Magnoliopsida</taxon>
        <taxon>eudicotyledons</taxon>
        <taxon>Gunneridae</taxon>
        <taxon>Pentapetalae</taxon>
        <taxon>rosids</taxon>
        <taxon>fabids</taxon>
        <taxon>Malpighiales</taxon>
        <taxon>Salicaceae</taxon>
        <taxon>Saliceae</taxon>
        <taxon>Salix</taxon>
    </lineage>
</organism>
<reference evidence="2" key="2">
    <citation type="journal article" date="2023" name="Int. J. Mol. Sci.">
        <title>De Novo Assembly and Annotation of 11 Diverse Shrub Willow (Salix) Genomes Reveals Novel Gene Organization in Sex-Linked Regions.</title>
        <authorList>
            <person name="Hyden B."/>
            <person name="Feng K."/>
            <person name="Yates T.B."/>
            <person name="Jawdy S."/>
            <person name="Cereghino C."/>
            <person name="Smart L.B."/>
            <person name="Muchero W."/>
        </authorList>
    </citation>
    <scope>NUCLEOTIDE SEQUENCE [LARGE SCALE GENOMIC DNA]</scope>
    <source>
        <tissue evidence="2">Shoot tip</tissue>
    </source>
</reference>
<dbReference type="Proteomes" id="UP001151529">
    <property type="component" value="Chromosome 5"/>
</dbReference>
<name>A0A9Q0UU51_SALVM</name>
<protein>
    <submittedName>
        <fullName evidence="2">Uncharacterized protein</fullName>
    </submittedName>
</protein>
<sequence>MVIVIQKIPRSLHLNWPFETILGVDKLGPHLLVDICTDCLACLMVITENPSISFLPQMIDCGREKKRANVVVDAALLLDPGHGPLKQICPRKGWPVHLSLVIDSLPNLSREKTLEEQMLMGLGSLVTKLTRPIFHIDSVNSILGTQPALRSQPQNERKPGDMQRVPKNVLHVGSWPMSP</sequence>
<feature type="region of interest" description="Disordered" evidence="1">
    <location>
        <begin position="145"/>
        <end position="166"/>
    </location>
</feature>
<evidence type="ECO:0000313" key="2">
    <source>
        <dbReference type="EMBL" id="KAJ6736101.1"/>
    </source>
</evidence>
<comment type="caution">
    <text evidence="2">The sequence shown here is derived from an EMBL/GenBank/DDBJ whole genome shotgun (WGS) entry which is preliminary data.</text>
</comment>
<gene>
    <name evidence="2" type="ORF">OIU85_018322</name>
</gene>
<keyword evidence="3" id="KW-1185">Reference proteome</keyword>
<reference evidence="2" key="1">
    <citation type="submission" date="2022-11" db="EMBL/GenBank/DDBJ databases">
        <authorList>
            <person name="Hyden B.L."/>
            <person name="Feng K."/>
            <person name="Yates T."/>
            <person name="Jawdy S."/>
            <person name="Smart L.B."/>
            <person name="Muchero W."/>
        </authorList>
    </citation>
    <scope>NUCLEOTIDE SEQUENCE</scope>
    <source>
        <tissue evidence="2">Shoot tip</tissue>
    </source>
</reference>